<sequence length="42" mass="5008">MIIDNEQPQNQQPRRGEMIIRKQRQNSQAMTGILHLFGMRKN</sequence>
<dbReference type="EMBL" id="SULG01000019">
    <property type="protein sequence ID" value="TLD42459.1"/>
    <property type="molecule type" value="Genomic_DNA"/>
</dbReference>
<proteinExistence type="predicted"/>
<comment type="caution">
    <text evidence="1">The sequence shown here is derived from an EMBL/GenBank/DDBJ whole genome shotgun (WGS) entry which is preliminary data.</text>
</comment>
<dbReference type="AlphaFoldDB" id="A0A533QD89"/>
<gene>
    <name evidence="1" type="ORF">JETT_1202</name>
</gene>
<name>A0A533QD89_9BACT</name>
<evidence type="ECO:0000313" key="2">
    <source>
        <dbReference type="Proteomes" id="UP000319783"/>
    </source>
</evidence>
<organism evidence="1 2">
    <name type="scientific">Candidatus Jettenia ecosi</name>
    <dbReference type="NCBI Taxonomy" id="2494326"/>
    <lineage>
        <taxon>Bacteria</taxon>
        <taxon>Pseudomonadati</taxon>
        <taxon>Planctomycetota</taxon>
        <taxon>Candidatus Brocadiia</taxon>
        <taxon>Candidatus Brocadiales</taxon>
        <taxon>Candidatus Brocadiaceae</taxon>
        <taxon>Candidatus Jettenia</taxon>
    </lineage>
</organism>
<dbReference type="Proteomes" id="UP000319783">
    <property type="component" value="Unassembled WGS sequence"/>
</dbReference>
<evidence type="ECO:0000313" key="1">
    <source>
        <dbReference type="EMBL" id="TLD42459.1"/>
    </source>
</evidence>
<accession>A0A533QD89</accession>
<protein>
    <submittedName>
        <fullName evidence="1">Uncharacterized protein</fullName>
    </submittedName>
</protein>
<reference evidence="1 2" key="1">
    <citation type="submission" date="2019-04" db="EMBL/GenBank/DDBJ databases">
        <title>Genome of a novel bacterium Candidatus Jettenia ecosi reconstructed from metagenome of an anammox bioreactor.</title>
        <authorList>
            <person name="Mardanov A.V."/>
            <person name="Beletsky A.V."/>
            <person name="Ravin N.V."/>
            <person name="Botchkova E.A."/>
            <person name="Litti Y.V."/>
            <person name="Nozhevnikova A.N."/>
        </authorList>
    </citation>
    <scope>NUCLEOTIDE SEQUENCE [LARGE SCALE GENOMIC DNA]</scope>
    <source>
        <strain evidence="1">J2</strain>
    </source>
</reference>